<reference evidence="4 5" key="1">
    <citation type="submission" date="2017-12" db="EMBL/GenBank/DDBJ databases">
        <title>Streptomyces populusis sp. nov., a novel endophytic actinobacterium isolated from stems of Populus adenopoda Maxim.</title>
        <authorList>
            <person name="Wang Z."/>
        </authorList>
    </citation>
    <scope>NUCLEOTIDE SEQUENCE [LARGE SCALE GENOMIC DNA]</scope>
    <source>
        <strain evidence="4 5">A249</strain>
    </source>
</reference>
<sequence>MKTTAGDEDEMTRTDTAPPTAETASKAPDLPSSRLDGPVDALLAEAARAHPARVAIRSGDAEVSYAELDAAATAWARALRGLFDEPPGTVAVVQALDPGFPAAYYGVLRAGGTAAVVNPWLPAPVLAHVLRLSKARLAVVPRDVRERLLPLLDSLPDLRRVLVLDDGPVDDGGDGGDGARRPMAPAEEDRAVILFTSGSTGVPKAVRLSHRNIRVNAAQMAAAHRVDASSTVLLHLPIYHPMHMNTAVSVGATQVLCSSPRPAEAIGLANRTAATHYYTFPVRLLELAADPDLPNLRLDTVTLMASGGTAVPPRVLDSLADAFGLPLLQGYGMCETSSLATSDDPDAPRPGSVGLPLKGSRIRIVDPGSGEVLPAHGVGEIQIHGPHLMQGYLGHDGPSPVDRDGWLSTGDMGRLDEDGYLFMFDRVKDAFRCGGELVSPTAVERRLDAHPAVRDCAVVGGADPVLGTSAVAFVVLEDGTDTDIDAVLDAVNAELTEGQLIRRAEVVPDIPRLATGKVARDELRGRLVGG</sequence>
<dbReference type="SUPFAM" id="SSF56801">
    <property type="entry name" value="Acetyl-CoA synthetase-like"/>
    <property type="match status" value="1"/>
</dbReference>
<comment type="caution">
    <text evidence="4">The sequence shown here is derived from an EMBL/GenBank/DDBJ whole genome shotgun (WGS) entry which is preliminary data.</text>
</comment>
<gene>
    <name evidence="4" type="ORF">CW362_05385</name>
</gene>
<feature type="domain" description="AMP-binding enzyme C-terminal" evidence="3">
    <location>
        <begin position="443"/>
        <end position="517"/>
    </location>
</feature>
<accession>A0A2I0SW23</accession>
<dbReference type="Gene3D" id="3.30.300.30">
    <property type="match status" value="1"/>
</dbReference>
<dbReference type="EMBL" id="PJOS01000006">
    <property type="protein sequence ID" value="PKT74083.1"/>
    <property type="molecule type" value="Genomic_DNA"/>
</dbReference>
<feature type="region of interest" description="Disordered" evidence="1">
    <location>
        <begin position="1"/>
        <end position="35"/>
    </location>
</feature>
<evidence type="ECO:0000313" key="5">
    <source>
        <dbReference type="Proteomes" id="UP000236178"/>
    </source>
</evidence>
<dbReference type="Gene3D" id="3.40.50.12780">
    <property type="entry name" value="N-terminal domain of ligase-like"/>
    <property type="match status" value="1"/>
</dbReference>
<dbReference type="InterPro" id="IPR000873">
    <property type="entry name" value="AMP-dep_synth/lig_dom"/>
</dbReference>
<dbReference type="Proteomes" id="UP000236178">
    <property type="component" value="Unassembled WGS sequence"/>
</dbReference>
<name>A0A2I0SW23_9ACTN</name>
<feature type="compositionally biased region" description="Acidic residues" evidence="1">
    <location>
        <begin position="1"/>
        <end position="10"/>
    </location>
</feature>
<feature type="domain" description="AMP-dependent synthetase/ligase" evidence="2">
    <location>
        <begin position="44"/>
        <end position="393"/>
    </location>
</feature>
<dbReference type="GO" id="GO:0016878">
    <property type="term" value="F:acid-thiol ligase activity"/>
    <property type="evidence" value="ECO:0007669"/>
    <property type="project" value="UniProtKB-ARBA"/>
</dbReference>
<dbReference type="InterPro" id="IPR050237">
    <property type="entry name" value="ATP-dep_AMP-bd_enzyme"/>
</dbReference>
<dbReference type="PANTHER" id="PTHR43767">
    <property type="entry name" value="LONG-CHAIN-FATTY-ACID--COA LIGASE"/>
    <property type="match status" value="1"/>
</dbReference>
<proteinExistence type="predicted"/>
<evidence type="ECO:0000259" key="2">
    <source>
        <dbReference type="Pfam" id="PF00501"/>
    </source>
</evidence>
<dbReference type="InterPro" id="IPR042099">
    <property type="entry name" value="ANL_N_sf"/>
</dbReference>
<organism evidence="4 5">
    <name type="scientific">Streptomyces populi</name>
    <dbReference type="NCBI Taxonomy" id="2058924"/>
    <lineage>
        <taxon>Bacteria</taxon>
        <taxon>Bacillati</taxon>
        <taxon>Actinomycetota</taxon>
        <taxon>Actinomycetes</taxon>
        <taxon>Kitasatosporales</taxon>
        <taxon>Streptomycetaceae</taxon>
        <taxon>Streptomyces</taxon>
    </lineage>
</organism>
<evidence type="ECO:0000259" key="3">
    <source>
        <dbReference type="Pfam" id="PF13193"/>
    </source>
</evidence>
<protein>
    <submittedName>
        <fullName evidence="4">Acyl--CoA ligase</fullName>
    </submittedName>
</protein>
<keyword evidence="4" id="KW-0436">Ligase</keyword>
<evidence type="ECO:0000313" key="4">
    <source>
        <dbReference type="EMBL" id="PKT74083.1"/>
    </source>
</evidence>
<dbReference type="OrthoDB" id="3465883at2"/>
<evidence type="ECO:0000256" key="1">
    <source>
        <dbReference type="SAM" id="MobiDB-lite"/>
    </source>
</evidence>
<dbReference type="InterPro" id="IPR025110">
    <property type="entry name" value="AMP-bd_C"/>
</dbReference>
<dbReference type="Pfam" id="PF00501">
    <property type="entry name" value="AMP-binding"/>
    <property type="match status" value="1"/>
</dbReference>
<dbReference type="PROSITE" id="PS00455">
    <property type="entry name" value="AMP_BINDING"/>
    <property type="match status" value="1"/>
</dbReference>
<dbReference type="AlphaFoldDB" id="A0A2I0SW23"/>
<dbReference type="Pfam" id="PF13193">
    <property type="entry name" value="AMP-binding_C"/>
    <property type="match status" value="1"/>
</dbReference>
<dbReference type="InterPro" id="IPR045851">
    <property type="entry name" value="AMP-bd_C_sf"/>
</dbReference>
<dbReference type="PANTHER" id="PTHR43767:SF1">
    <property type="entry name" value="NONRIBOSOMAL PEPTIDE SYNTHASE PES1 (EUROFUNG)-RELATED"/>
    <property type="match status" value="1"/>
</dbReference>
<dbReference type="InterPro" id="IPR020845">
    <property type="entry name" value="AMP-binding_CS"/>
</dbReference>
<keyword evidence="5" id="KW-1185">Reference proteome</keyword>